<name>A0A9P5H6I2_9HYPO</name>
<dbReference type="InterPro" id="IPR040241">
    <property type="entry name" value="TRP_Flc/Pkd2-like"/>
</dbReference>
<accession>A0A9P5H6I2</accession>
<evidence type="ECO:0000256" key="2">
    <source>
        <dbReference type="SAM" id="Phobius"/>
    </source>
</evidence>
<feature type="signal peptide" evidence="3">
    <location>
        <begin position="1"/>
        <end position="34"/>
    </location>
</feature>
<evidence type="ECO:0008006" key="6">
    <source>
        <dbReference type="Google" id="ProtNLM"/>
    </source>
</evidence>
<organism evidence="4 5">
    <name type="scientific">Cylindrodendrum hubeiense</name>
    <dbReference type="NCBI Taxonomy" id="595255"/>
    <lineage>
        <taxon>Eukaryota</taxon>
        <taxon>Fungi</taxon>
        <taxon>Dikarya</taxon>
        <taxon>Ascomycota</taxon>
        <taxon>Pezizomycotina</taxon>
        <taxon>Sordariomycetes</taxon>
        <taxon>Hypocreomycetidae</taxon>
        <taxon>Hypocreales</taxon>
        <taxon>Nectriaceae</taxon>
        <taxon>Cylindrodendrum</taxon>
    </lineage>
</organism>
<dbReference type="GO" id="GO:0016020">
    <property type="term" value="C:membrane"/>
    <property type="evidence" value="ECO:0007669"/>
    <property type="project" value="TreeGrafter"/>
</dbReference>
<proteinExistence type="predicted"/>
<evidence type="ECO:0000313" key="4">
    <source>
        <dbReference type="EMBL" id="KAF7550368.1"/>
    </source>
</evidence>
<dbReference type="PANTHER" id="PTHR31145">
    <property type="entry name" value="INTEGRAL MEMBRANE PROTEIN (AFU_ORTHOLOGUE AFUA_7G01610)"/>
    <property type="match status" value="1"/>
</dbReference>
<dbReference type="GO" id="GO:0055085">
    <property type="term" value="P:transmembrane transport"/>
    <property type="evidence" value="ECO:0007669"/>
    <property type="project" value="TreeGrafter"/>
</dbReference>
<feature type="compositionally biased region" description="Polar residues" evidence="1">
    <location>
        <begin position="599"/>
        <end position="623"/>
    </location>
</feature>
<feature type="transmembrane region" description="Helical" evidence="2">
    <location>
        <begin position="403"/>
        <end position="423"/>
    </location>
</feature>
<feature type="transmembrane region" description="Helical" evidence="2">
    <location>
        <begin position="369"/>
        <end position="391"/>
    </location>
</feature>
<sequence>MSTLSLPFCNNSLSLSSYLILFTLILSFARPSLAAYVQYKDCFPLLVASGHHVSSQPHRVAESLGAFLEDDGDESQLRLHLLGNFPDLSSCEQILRQNVTVGVTLLELGSSDHYSGDIVNASCYPSPWAKNGAKQLESDLKILVKLDRPHPLAAFKLNVDLRGADDLPVGCVNGFLTPAIRTTTYDACLWGPLAIFMLVILAAGWREVSNAGRIDEEDEDCPNSQVSARLHLTRIADCLSYIQFIFFSGALSLRYPGFVQPAVSPTSWSTLMLPRGPVIQHSVYYGVKDGIYEINGTFGGTPGLELMTQVIGAPVTMHTWTNIVSLALVILFFLFGTIQLGLSLGLTRDWFREASFWTLQRSAADRHKATVWVVLRVFLSYFLMPIVSWTAYQLDQAIILPKYYTIIASFVICLVLIACWWGMSQRSPQNMGYLIIDGFQEEQTSGPTSQNQDLYTLVTFILLFVRGAAIGGLQEFGIAQVLVLLGCEIAQLGLMTWAWSISSLFSRAAMVPCARLCVMLACIGMIPNISGYEASSAVGYSILVFHLLILIVLFLIPALYDIIELSLASLQNKSAPITVQDEGRPQIYGLRQLHRRPNTRNNLSISGMNNFDQSSSSSGNSDTLAFRSPRVSSLESDNRSPELLRAHFRSPKSEISTPNLIDKSLQHQVPEESSSPGSRSSTQSDAGPIPLELPIPRSSTPGVDYSFREADLYYVRPRQVSFRQNGNESNSARGNFMQKLKFWVRGG</sequence>
<comment type="caution">
    <text evidence="4">The sequence shown here is derived from an EMBL/GenBank/DDBJ whole genome shotgun (WGS) entry which is preliminary data.</text>
</comment>
<dbReference type="PANTHER" id="PTHR31145:SF8">
    <property type="entry name" value="INTEGRAL MEMBRANE PROTEIN (AFU_ORTHOLOGUE AFUA_2G17475)"/>
    <property type="match status" value="1"/>
</dbReference>
<feature type="chain" id="PRO_5040350761" description="TRP C-terminal domain-containing protein" evidence="3">
    <location>
        <begin position="35"/>
        <end position="747"/>
    </location>
</feature>
<keyword evidence="2" id="KW-0472">Membrane</keyword>
<evidence type="ECO:0000256" key="1">
    <source>
        <dbReference type="SAM" id="MobiDB-lite"/>
    </source>
</evidence>
<keyword evidence="5" id="KW-1185">Reference proteome</keyword>
<keyword evidence="2" id="KW-0812">Transmembrane</keyword>
<keyword evidence="3" id="KW-0732">Signal</keyword>
<protein>
    <recommendedName>
        <fullName evidence="6">TRP C-terminal domain-containing protein</fullName>
    </recommendedName>
</protein>
<feature type="transmembrane region" description="Helical" evidence="2">
    <location>
        <begin position="513"/>
        <end position="532"/>
    </location>
</feature>
<evidence type="ECO:0000313" key="5">
    <source>
        <dbReference type="Proteomes" id="UP000722485"/>
    </source>
</evidence>
<dbReference type="OrthoDB" id="269822at2759"/>
<feature type="compositionally biased region" description="Low complexity" evidence="1">
    <location>
        <begin position="673"/>
        <end position="684"/>
    </location>
</feature>
<dbReference type="AlphaFoldDB" id="A0A9P5H6I2"/>
<feature type="transmembrane region" description="Helical" evidence="2">
    <location>
        <begin position="323"/>
        <end position="348"/>
    </location>
</feature>
<gene>
    <name evidence="4" type="ORF">G7Z17_g5781</name>
</gene>
<feature type="region of interest" description="Disordered" evidence="1">
    <location>
        <begin position="665"/>
        <end position="700"/>
    </location>
</feature>
<keyword evidence="2" id="KW-1133">Transmembrane helix</keyword>
<feature type="transmembrane region" description="Helical" evidence="2">
    <location>
        <begin position="479"/>
        <end position="501"/>
    </location>
</feature>
<feature type="region of interest" description="Disordered" evidence="1">
    <location>
        <begin position="599"/>
        <end position="640"/>
    </location>
</feature>
<dbReference type="EMBL" id="JAANBB010000100">
    <property type="protein sequence ID" value="KAF7550368.1"/>
    <property type="molecule type" value="Genomic_DNA"/>
</dbReference>
<dbReference type="Proteomes" id="UP000722485">
    <property type="component" value="Unassembled WGS sequence"/>
</dbReference>
<reference evidence="4" key="1">
    <citation type="submission" date="2020-03" db="EMBL/GenBank/DDBJ databases">
        <title>Draft Genome Sequence of Cylindrodendrum hubeiense.</title>
        <authorList>
            <person name="Buettner E."/>
            <person name="Kellner H."/>
        </authorList>
    </citation>
    <scope>NUCLEOTIDE SEQUENCE</scope>
    <source>
        <strain evidence="4">IHI 201604</strain>
    </source>
</reference>
<feature type="transmembrane region" description="Helical" evidence="2">
    <location>
        <begin position="538"/>
        <end position="563"/>
    </location>
</feature>
<evidence type="ECO:0000256" key="3">
    <source>
        <dbReference type="SAM" id="SignalP"/>
    </source>
</evidence>
<feature type="transmembrane region" description="Helical" evidence="2">
    <location>
        <begin position="189"/>
        <end position="205"/>
    </location>
</feature>